<keyword evidence="2" id="KW-1185">Reference proteome</keyword>
<gene>
    <name evidence="1" type="ORF">C8263_04080</name>
</gene>
<comment type="caution">
    <text evidence="1">The sequence shown here is derived from an EMBL/GenBank/DDBJ whole genome shotgun (WGS) entry which is preliminary data.</text>
</comment>
<dbReference type="Proteomes" id="UP000240317">
    <property type="component" value="Unassembled WGS sequence"/>
</dbReference>
<sequence length="111" mass="12004">MTRAAPAPLWAPCELSSKPRAALPVPALDSVLSPAWAARLILKDAAQDHLRDLAGPTVGAWAAYWQGAGLSLADLHEACDMLTGAWMNERAQRAHTRAHLRRLAQQHRAPA</sequence>
<protein>
    <submittedName>
        <fullName evidence="1">Uncharacterized protein</fullName>
    </submittedName>
</protein>
<evidence type="ECO:0000313" key="2">
    <source>
        <dbReference type="Proteomes" id="UP000240317"/>
    </source>
</evidence>
<reference evidence="1 2" key="1">
    <citation type="submission" date="2018-03" db="EMBL/GenBank/DDBJ databases">
        <title>Draft genome of Deinococcus sp. OD32.</title>
        <authorList>
            <person name="Wang X.-P."/>
            <person name="Du Z.-J."/>
        </authorList>
    </citation>
    <scope>NUCLEOTIDE SEQUENCE [LARGE SCALE GENOMIC DNA]</scope>
    <source>
        <strain evidence="1 2">OD32</strain>
    </source>
</reference>
<dbReference type="RefSeq" id="WP_107136843.1">
    <property type="nucleotide sequence ID" value="NZ_PYSV01000003.1"/>
</dbReference>
<organism evidence="1 2">
    <name type="scientific">Deinococcus arcticus</name>
    <dbReference type="NCBI Taxonomy" id="2136176"/>
    <lineage>
        <taxon>Bacteria</taxon>
        <taxon>Thermotogati</taxon>
        <taxon>Deinococcota</taxon>
        <taxon>Deinococci</taxon>
        <taxon>Deinococcales</taxon>
        <taxon>Deinococcaceae</taxon>
        <taxon>Deinococcus</taxon>
    </lineage>
</organism>
<name>A0A2T3WAQ9_9DEIO</name>
<proteinExistence type="predicted"/>
<accession>A0A2T3WAQ9</accession>
<dbReference type="OrthoDB" id="74057at2"/>
<dbReference type="EMBL" id="PYSV01000003">
    <property type="protein sequence ID" value="PTA68985.1"/>
    <property type="molecule type" value="Genomic_DNA"/>
</dbReference>
<evidence type="ECO:0000313" key="1">
    <source>
        <dbReference type="EMBL" id="PTA68985.1"/>
    </source>
</evidence>
<dbReference type="AlphaFoldDB" id="A0A2T3WAQ9"/>